<sequence>MTSEIRKEVVNDIKEFCKKFGINQVINEDKRDEILAEQYEKLKFPIVFYNIYIEDAGNPIPFGNDEYCYDEEIQVILTLESREKHNDFDMLYLFLANTKATNDYFGERKHKRKVRKVYKIQETTFNFMGRRYYKEVLQFSYFAEHYINKNFKEE</sequence>
<dbReference type="STRING" id="157687.HMPREF3180_01576"/>
<dbReference type="OrthoDB" id="81648at2"/>
<proteinExistence type="predicted"/>
<dbReference type="PATRIC" id="fig|157687.3.peg.1568"/>
<dbReference type="EMBL" id="LSDD01000113">
    <property type="protein sequence ID" value="KXB63316.1"/>
    <property type="molecule type" value="Genomic_DNA"/>
</dbReference>
<comment type="caution">
    <text evidence="1">The sequence shown here is derived from an EMBL/GenBank/DDBJ whole genome shotgun (WGS) entry which is preliminary data.</text>
</comment>
<accession>A0A134A6I3</accession>
<dbReference type="Proteomes" id="UP000070483">
    <property type="component" value="Unassembled WGS sequence"/>
</dbReference>
<gene>
    <name evidence="1" type="ORF">HMPREF3180_01576</name>
</gene>
<keyword evidence="2" id="KW-1185">Reference proteome</keyword>
<evidence type="ECO:0000313" key="1">
    <source>
        <dbReference type="EMBL" id="KXB63316.1"/>
    </source>
</evidence>
<evidence type="ECO:0000313" key="2">
    <source>
        <dbReference type="Proteomes" id="UP000070483"/>
    </source>
</evidence>
<organism evidence="1 2">
    <name type="scientific">Leptotrichia wadei</name>
    <dbReference type="NCBI Taxonomy" id="157687"/>
    <lineage>
        <taxon>Bacteria</taxon>
        <taxon>Fusobacteriati</taxon>
        <taxon>Fusobacteriota</taxon>
        <taxon>Fusobacteriia</taxon>
        <taxon>Fusobacteriales</taxon>
        <taxon>Leptotrichiaceae</taxon>
        <taxon>Leptotrichia</taxon>
    </lineage>
</organism>
<dbReference type="AlphaFoldDB" id="A0A134A6I3"/>
<name>A0A134A6I3_9FUSO</name>
<evidence type="ECO:0008006" key="3">
    <source>
        <dbReference type="Google" id="ProtNLM"/>
    </source>
</evidence>
<dbReference type="RefSeq" id="WP_060918218.1">
    <property type="nucleotide sequence ID" value="NZ_KQ960091.1"/>
</dbReference>
<reference evidence="2" key="1">
    <citation type="submission" date="2016-01" db="EMBL/GenBank/DDBJ databases">
        <authorList>
            <person name="Mitreva M."/>
            <person name="Pepin K.H."/>
            <person name="Mihindukulasuriya K.A."/>
            <person name="Fulton R."/>
            <person name="Fronick C."/>
            <person name="O'Laughlin M."/>
            <person name="Miner T."/>
            <person name="Herter B."/>
            <person name="Rosa B.A."/>
            <person name="Cordes M."/>
            <person name="Tomlinson C."/>
            <person name="Wollam A."/>
            <person name="Palsikar V.B."/>
            <person name="Mardis E.R."/>
            <person name="Wilson R.K."/>
        </authorList>
    </citation>
    <scope>NUCLEOTIDE SEQUENCE [LARGE SCALE GENOMIC DNA]</scope>
    <source>
        <strain evidence="2">KA00185</strain>
    </source>
</reference>
<protein>
    <recommendedName>
        <fullName evidence="3">Phage protein</fullName>
    </recommendedName>
</protein>